<dbReference type="InterPro" id="IPR035965">
    <property type="entry name" value="PAS-like_dom_sf"/>
</dbReference>
<name>A0A1W9I1Q4_9HYPH</name>
<evidence type="ECO:0000259" key="7">
    <source>
        <dbReference type="PROSITE" id="PS50109"/>
    </source>
</evidence>
<dbReference type="PRINTS" id="PR00344">
    <property type="entry name" value="BCTRLSENSOR"/>
</dbReference>
<dbReference type="Pfam" id="PF00512">
    <property type="entry name" value="HisKA"/>
    <property type="match status" value="1"/>
</dbReference>
<dbReference type="Gene3D" id="3.40.50.2300">
    <property type="match status" value="1"/>
</dbReference>
<dbReference type="SMART" id="SM00448">
    <property type="entry name" value="REC"/>
    <property type="match status" value="1"/>
</dbReference>
<comment type="caution">
    <text evidence="9">The sequence shown here is derived from an EMBL/GenBank/DDBJ whole genome shotgun (WGS) entry which is preliminary data.</text>
</comment>
<comment type="catalytic activity">
    <reaction evidence="1">
        <text>ATP + protein L-histidine = ADP + protein N-phospho-L-histidine.</text>
        <dbReference type="EC" id="2.7.13.3"/>
    </reaction>
</comment>
<dbReference type="PROSITE" id="PS50109">
    <property type="entry name" value="HIS_KIN"/>
    <property type="match status" value="1"/>
</dbReference>
<dbReference type="InterPro" id="IPR036097">
    <property type="entry name" value="HisK_dim/P_sf"/>
</dbReference>
<evidence type="ECO:0000313" key="10">
    <source>
        <dbReference type="Proteomes" id="UP000192872"/>
    </source>
</evidence>
<dbReference type="PANTHER" id="PTHR43065">
    <property type="entry name" value="SENSOR HISTIDINE KINASE"/>
    <property type="match status" value="1"/>
</dbReference>
<evidence type="ECO:0000256" key="4">
    <source>
        <dbReference type="PROSITE-ProRule" id="PRU00169"/>
    </source>
</evidence>
<keyword evidence="6" id="KW-0472">Membrane</keyword>
<feature type="transmembrane region" description="Helical" evidence="6">
    <location>
        <begin position="52"/>
        <end position="76"/>
    </location>
</feature>
<accession>A0A1W9I1Q4</accession>
<dbReference type="EC" id="2.7.13.3" evidence="2"/>
<dbReference type="InterPro" id="IPR013656">
    <property type="entry name" value="PAS_4"/>
</dbReference>
<dbReference type="SUPFAM" id="SSF47384">
    <property type="entry name" value="Homodimeric domain of signal transducing histidine kinase"/>
    <property type="match status" value="1"/>
</dbReference>
<feature type="transmembrane region" description="Helical" evidence="6">
    <location>
        <begin position="24"/>
        <end position="46"/>
    </location>
</feature>
<dbReference type="SMART" id="SM00388">
    <property type="entry name" value="HisKA"/>
    <property type="match status" value="1"/>
</dbReference>
<keyword evidence="6" id="KW-0812">Transmembrane</keyword>
<feature type="modified residue" description="4-aspartylphosphate" evidence="4">
    <location>
        <position position="776"/>
    </location>
</feature>
<dbReference type="SMART" id="SM00091">
    <property type="entry name" value="PAS"/>
    <property type="match status" value="3"/>
</dbReference>
<dbReference type="InterPro" id="IPR004358">
    <property type="entry name" value="Sig_transdc_His_kin-like_C"/>
</dbReference>
<dbReference type="AlphaFoldDB" id="A0A1W9I1Q4"/>
<dbReference type="SUPFAM" id="SSF55874">
    <property type="entry name" value="ATPase domain of HSP90 chaperone/DNA topoisomerase II/histidine kinase"/>
    <property type="match status" value="1"/>
</dbReference>
<dbReference type="Gene3D" id="1.10.287.130">
    <property type="match status" value="1"/>
</dbReference>
<dbReference type="InterPro" id="IPR011006">
    <property type="entry name" value="CheY-like_superfamily"/>
</dbReference>
<dbReference type="RefSeq" id="WP_376802676.1">
    <property type="nucleotide sequence ID" value="NZ_DBNB01000014.1"/>
</dbReference>
<dbReference type="InterPro" id="IPR001789">
    <property type="entry name" value="Sig_transdc_resp-reg_receiver"/>
</dbReference>
<gene>
    <name evidence="9" type="ORF">A4S15_04840</name>
</gene>
<feature type="coiled-coil region" evidence="5">
    <location>
        <begin position="196"/>
        <end position="223"/>
    </location>
</feature>
<dbReference type="STRING" id="1827387.A4S15_04840"/>
<keyword evidence="5" id="KW-0175">Coiled coil</keyword>
<dbReference type="SUPFAM" id="SSF52172">
    <property type="entry name" value="CheY-like"/>
    <property type="match status" value="1"/>
</dbReference>
<protein>
    <recommendedName>
        <fullName evidence="2">histidine kinase</fullName>
        <ecNumber evidence="2">2.7.13.3</ecNumber>
    </recommendedName>
</protein>
<dbReference type="InterPro" id="IPR003661">
    <property type="entry name" value="HisK_dim/P_dom"/>
</dbReference>
<dbReference type="Gene3D" id="3.30.565.10">
    <property type="entry name" value="Histidine kinase-like ATPase, C-terminal domain"/>
    <property type="match status" value="1"/>
</dbReference>
<dbReference type="Pfam" id="PF08448">
    <property type="entry name" value="PAS_4"/>
    <property type="match status" value="1"/>
</dbReference>
<evidence type="ECO:0000256" key="6">
    <source>
        <dbReference type="SAM" id="Phobius"/>
    </source>
</evidence>
<dbReference type="Pfam" id="PF02518">
    <property type="entry name" value="HATPase_c"/>
    <property type="match status" value="1"/>
</dbReference>
<reference evidence="9 10" key="1">
    <citation type="journal article" date="2017" name="Water Res.">
        <title>Comammox in drinking water systems.</title>
        <authorList>
            <person name="Wang Y."/>
            <person name="Ma L."/>
            <person name="Mao Y."/>
            <person name="Jiang X."/>
            <person name="Xia Y."/>
            <person name="Yu K."/>
            <person name="Li B."/>
            <person name="Zhang T."/>
        </authorList>
    </citation>
    <scope>NUCLEOTIDE SEQUENCE [LARGE SCALE GENOMIC DNA]</scope>
    <source>
        <strain evidence="9">SG_bin8</strain>
    </source>
</reference>
<feature type="domain" description="Histidine kinase" evidence="7">
    <location>
        <begin position="476"/>
        <end position="700"/>
    </location>
</feature>
<dbReference type="Gene3D" id="3.30.450.20">
    <property type="entry name" value="PAS domain"/>
    <property type="match status" value="2"/>
</dbReference>
<dbReference type="InterPro" id="IPR005467">
    <property type="entry name" value="His_kinase_dom"/>
</dbReference>
<evidence type="ECO:0000256" key="3">
    <source>
        <dbReference type="ARBA" id="ARBA00022553"/>
    </source>
</evidence>
<sequence length="842" mass="91415">MTDIDAHVMAPAPISDAGDRSTPLWIAAVIGCVVLISAPAFVFFQGETAGTFVWALMAAFAVAGLMALVVVGIGLVDLRLRSRRGDLATSLLTNMPDGVLLTDSTGRIVLPNKAYLAMTDADNERDARPIHLAFGGEPLMAEAVYRLNMAVKQGRSAVEEVRVTSRGGSKTAPTWLRINAQPFADGARKRLTLWTISDVTRQREKQENIVEELQQAIDYLDHAPAGFLSIEGDGTIGYINATLANQLGIDLGEAAAGTLRVSDIVSDPQASMMIAPAARPGEVRSEILDIDFIGRDGRSRPSRVYHHVSYSADGTPGASRTLVVDRSAGSVGDIDEGLRLAEIRFARFFNTAPMAIASIDAQGRVVRFNAAFGRLLDNRASKGSRLVEAVGDADRPGFDNALGLAKAGQGIIPPVDLKLATRDERWVRFYMAAVDEVDKDGETALIFGVETTEQRKLQAQFAQSEKMNAIGNLAASIAHDFNNLLTVIILSCEEVLNEHLVPSDPAFQNIIKIKQNANRAAALVSQLLAFARQQDRQLKILDLRQTLPDARALLGRSLGEQVSLDVNTARGLWFVKADRQQFDQIVMNLSVNARDAMPGGGRLTIRALNVEAAQVESYGFPAMSMRDYVLIEFGDTGGGIPQEIVDRIFEPFFTTKEMGKGTGLGLSTVYGIIKQMDGYVFVTSAPGKGTTFHIFLPRYVPSEKELSPKAETREKKVPDLTGNGTILVVEDEEDVRKHVAHALGKRGYSILQAGDGAAALDVMRTRGADVHLVLTDVKMPVMDGPSMVHELRRDWPDVKIIFMSGFADGAFEREFKDDAVTFLPKPFELKALAQAVKDKLAS</sequence>
<evidence type="ECO:0000256" key="1">
    <source>
        <dbReference type="ARBA" id="ARBA00000085"/>
    </source>
</evidence>
<dbReference type="PROSITE" id="PS50110">
    <property type="entry name" value="RESPONSE_REGULATORY"/>
    <property type="match status" value="1"/>
</dbReference>
<dbReference type="InterPro" id="IPR000014">
    <property type="entry name" value="PAS"/>
</dbReference>
<dbReference type="Pfam" id="PF00072">
    <property type="entry name" value="Response_reg"/>
    <property type="match status" value="1"/>
</dbReference>
<dbReference type="PANTHER" id="PTHR43065:SF42">
    <property type="entry name" value="TWO-COMPONENT SENSOR PPRA"/>
    <property type="match status" value="1"/>
</dbReference>
<dbReference type="InterPro" id="IPR003594">
    <property type="entry name" value="HATPase_dom"/>
</dbReference>
<evidence type="ECO:0000313" key="9">
    <source>
        <dbReference type="EMBL" id="OQW53579.1"/>
    </source>
</evidence>
<evidence type="ECO:0000256" key="2">
    <source>
        <dbReference type="ARBA" id="ARBA00012438"/>
    </source>
</evidence>
<organism evidence="9 10">
    <name type="scientific">Candidatus Raskinella chloraquaticus</name>
    <dbReference type="NCBI Taxonomy" id="1951219"/>
    <lineage>
        <taxon>Bacteria</taxon>
        <taxon>Pseudomonadati</taxon>
        <taxon>Pseudomonadota</taxon>
        <taxon>Alphaproteobacteria</taxon>
        <taxon>Hyphomicrobiales</taxon>
        <taxon>Phreatobacteraceae</taxon>
        <taxon>Candidatus Raskinella</taxon>
    </lineage>
</organism>
<proteinExistence type="predicted"/>
<evidence type="ECO:0000259" key="8">
    <source>
        <dbReference type="PROSITE" id="PS50110"/>
    </source>
</evidence>
<dbReference type="GO" id="GO:0000155">
    <property type="term" value="F:phosphorelay sensor kinase activity"/>
    <property type="evidence" value="ECO:0007669"/>
    <property type="project" value="InterPro"/>
</dbReference>
<dbReference type="CDD" id="cd00082">
    <property type="entry name" value="HisKA"/>
    <property type="match status" value="1"/>
</dbReference>
<feature type="domain" description="Response regulatory" evidence="8">
    <location>
        <begin position="725"/>
        <end position="840"/>
    </location>
</feature>
<evidence type="ECO:0000256" key="5">
    <source>
        <dbReference type="SAM" id="Coils"/>
    </source>
</evidence>
<keyword evidence="6" id="KW-1133">Transmembrane helix</keyword>
<dbReference type="SMART" id="SM00387">
    <property type="entry name" value="HATPase_c"/>
    <property type="match status" value="1"/>
</dbReference>
<dbReference type="Proteomes" id="UP000192872">
    <property type="component" value="Unassembled WGS sequence"/>
</dbReference>
<dbReference type="Pfam" id="PF13426">
    <property type="entry name" value="PAS_9"/>
    <property type="match status" value="1"/>
</dbReference>
<dbReference type="InterPro" id="IPR036890">
    <property type="entry name" value="HATPase_C_sf"/>
</dbReference>
<dbReference type="EMBL" id="LWDL01000008">
    <property type="protein sequence ID" value="OQW53579.1"/>
    <property type="molecule type" value="Genomic_DNA"/>
</dbReference>
<dbReference type="SUPFAM" id="SSF55785">
    <property type="entry name" value="PYP-like sensor domain (PAS domain)"/>
    <property type="match status" value="3"/>
</dbReference>
<keyword evidence="3 4" id="KW-0597">Phosphoprotein</keyword>